<gene>
    <name evidence="2" type="ORF">FHS29_001574</name>
</gene>
<proteinExistence type="predicted"/>
<dbReference type="GO" id="GO:0015666">
    <property type="term" value="F:restriction endodeoxyribonuclease activity"/>
    <property type="evidence" value="ECO:0007669"/>
    <property type="project" value="TreeGrafter"/>
</dbReference>
<dbReference type="PANTHER" id="PTHR30015:SF7">
    <property type="entry name" value="TYPE IV METHYL-DIRECTED RESTRICTION ENZYME ECOKMRR"/>
    <property type="match status" value="1"/>
</dbReference>
<dbReference type="EMBL" id="JACHJN010000002">
    <property type="protein sequence ID" value="MBB5955004.1"/>
    <property type="molecule type" value="Genomic_DNA"/>
</dbReference>
<dbReference type="SUPFAM" id="SSF52980">
    <property type="entry name" value="Restriction endonuclease-like"/>
    <property type="match status" value="1"/>
</dbReference>
<dbReference type="InterPro" id="IPR011335">
    <property type="entry name" value="Restrct_endonuc-II-like"/>
</dbReference>
<protein>
    <recommendedName>
        <fullName evidence="1">Restriction endonuclease type IV Mrr domain-containing protein</fullName>
    </recommendedName>
</protein>
<keyword evidence="3" id="KW-1185">Reference proteome</keyword>
<dbReference type="Pfam" id="PF04471">
    <property type="entry name" value="Mrr_cat"/>
    <property type="match status" value="1"/>
</dbReference>
<dbReference type="AlphaFoldDB" id="A0A841CF61"/>
<dbReference type="PANTHER" id="PTHR30015">
    <property type="entry name" value="MRR RESTRICTION SYSTEM PROTEIN"/>
    <property type="match status" value="1"/>
</dbReference>
<dbReference type="InterPro" id="IPR052906">
    <property type="entry name" value="Type_IV_Methyl-Rstrct_Enzyme"/>
</dbReference>
<reference evidence="2 3" key="1">
    <citation type="submission" date="2020-08" db="EMBL/GenBank/DDBJ databases">
        <title>Genomic Encyclopedia of Type Strains, Phase III (KMG-III): the genomes of soil and plant-associated and newly described type strains.</title>
        <authorList>
            <person name="Whitman W."/>
        </authorList>
    </citation>
    <scope>NUCLEOTIDE SEQUENCE [LARGE SCALE GENOMIC DNA]</scope>
    <source>
        <strain evidence="2 3">CECT 8640</strain>
    </source>
</reference>
<dbReference type="InterPro" id="IPR011856">
    <property type="entry name" value="tRNA_endonuc-like_dom_sf"/>
</dbReference>
<comment type="caution">
    <text evidence="2">The sequence shown here is derived from an EMBL/GenBank/DDBJ whole genome shotgun (WGS) entry which is preliminary data.</text>
</comment>
<name>A0A841CF61_9PSEU</name>
<dbReference type="Pfam" id="PF09821">
    <property type="entry name" value="AAA_assoc_C"/>
    <property type="match status" value="1"/>
</dbReference>
<organism evidence="2 3">
    <name type="scientific">Saccharothrix tamanrassetensis</name>
    <dbReference type="NCBI Taxonomy" id="1051531"/>
    <lineage>
        <taxon>Bacteria</taxon>
        <taxon>Bacillati</taxon>
        <taxon>Actinomycetota</taxon>
        <taxon>Actinomycetes</taxon>
        <taxon>Pseudonocardiales</taxon>
        <taxon>Pseudonocardiaceae</taxon>
        <taxon>Saccharothrix</taxon>
    </lineage>
</organism>
<dbReference type="Proteomes" id="UP000547510">
    <property type="component" value="Unassembled WGS sequence"/>
</dbReference>
<accession>A0A841CF61</accession>
<evidence type="ECO:0000313" key="2">
    <source>
        <dbReference type="EMBL" id="MBB5955004.1"/>
    </source>
</evidence>
<feature type="domain" description="Restriction endonuclease type IV Mrr" evidence="1">
    <location>
        <begin position="57"/>
        <end position="173"/>
    </location>
</feature>
<dbReference type="InterPro" id="IPR018632">
    <property type="entry name" value="AAA-associated_dom_C"/>
</dbReference>
<dbReference type="Gene3D" id="3.40.1350.10">
    <property type="match status" value="1"/>
</dbReference>
<evidence type="ECO:0000313" key="3">
    <source>
        <dbReference type="Proteomes" id="UP000547510"/>
    </source>
</evidence>
<dbReference type="InterPro" id="IPR007560">
    <property type="entry name" value="Restrct_endonuc_IV_Mrr"/>
</dbReference>
<dbReference type="GO" id="GO:0003677">
    <property type="term" value="F:DNA binding"/>
    <property type="evidence" value="ECO:0007669"/>
    <property type="project" value="InterPro"/>
</dbReference>
<evidence type="ECO:0000259" key="1">
    <source>
        <dbReference type="Pfam" id="PF04471"/>
    </source>
</evidence>
<dbReference type="GO" id="GO:0009307">
    <property type="term" value="P:DNA restriction-modification system"/>
    <property type="evidence" value="ECO:0007669"/>
    <property type="project" value="InterPro"/>
</dbReference>
<sequence>MAAAISQDNRRRVSRGETERFTGNGRGYFSLSYSIDGVEASVSEWNEKVKSRMRGQLHAMEPVAFEQLIGNLLERMGFEDIEVTQRSKDGGIDVRGILTIGPMTRFPAAVQVKRWKRTVGATVVRDLRGAISIHERGILVTTSAFSSDAKREAEAEAKLPIGLIEGSELVDLLAQYELGFRKRSVVVLDLNEDLFSGQVEAVEPSSPSTDWFKLNTASAERRFTIYRTLGRVSAVEAVVAMLQIAREKRNFDEYVNDFQRRFSSITVRAMAERYARAIVSLGFADIVNGSLSLTGDGKEFLDGERMERNVILARQLRVRIYGVAELEQEIAQDSSLDGESLFVALKGRGLDLLTETRFRHIVEWCAGVGMIDKRSGRVR</sequence>